<dbReference type="Proteomes" id="UP000177187">
    <property type="component" value="Unassembled WGS sequence"/>
</dbReference>
<evidence type="ECO:0000259" key="2">
    <source>
        <dbReference type="Pfam" id="PF03888"/>
    </source>
</evidence>
<reference evidence="3 4" key="1">
    <citation type="journal article" date="2016" name="Nat. Commun.">
        <title>Thousands of microbial genomes shed light on interconnected biogeochemical processes in an aquifer system.</title>
        <authorList>
            <person name="Anantharaman K."/>
            <person name="Brown C.T."/>
            <person name="Hug L.A."/>
            <person name="Sharon I."/>
            <person name="Castelle C.J."/>
            <person name="Probst A.J."/>
            <person name="Thomas B.C."/>
            <person name="Singh A."/>
            <person name="Wilkins M.J."/>
            <person name="Karaoz U."/>
            <person name="Brodie E.L."/>
            <person name="Williams K.H."/>
            <person name="Hubbard S.S."/>
            <person name="Banfield J.F."/>
        </authorList>
    </citation>
    <scope>NUCLEOTIDE SEQUENCE [LARGE SCALE GENOMIC DNA]</scope>
</reference>
<dbReference type="Gene3D" id="3.30.200.100">
    <property type="entry name" value="MucB/RseB, C-terminal domain"/>
    <property type="match status" value="1"/>
</dbReference>
<dbReference type="STRING" id="1817816.A2Y64_07120"/>
<name>A0A1F5EW09_9BACT</name>
<organism evidence="3 4">
    <name type="scientific">Candidatus Coatesbacteria bacterium RBG_13_66_14</name>
    <dbReference type="NCBI Taxonomy" id="1817816"/>
    <lineage>
        <taxon>Bacteria</taxon>
        <taxon>Candidatus Coatesiibacteriota</taxon>
    </lineage>
</organism>
<dbReference type="Pfam" id="PF03888">
    <property type="entry name" value="MucB_RseB"/>
    <property type="match status" value="1"/>
</dbReference>
<dbReference type="InterPro" id="IPR033434">
    <property type="entry name" value="MucB/RseB_N"/>
</dbReference>
<evidence type="ECO:0000313" key="3">
    <source>
        <dbReference type="EMBL" id="OGD71466.1"/>
    </source>
</evidence>
<dbReference type="SUPFAM" id="SSF89392">
    <property type="entry name" value="Prokaryotic lipoproteins and lipoprotein localization factors"/>
    <property type="match status" value="1"/>
</dbReference>
<protein>
    <recommendedName>
        <fullName evidence="2">MucB/RseB N-terminal domain-containing protein</fullName>
    </recommendedName>
</protein>
<dbReference type="Gene3D" id="2.50.20.10">
    <property type="entry name" value="Lipoprotein localisation LolA/LolB/LppX"/>
    <property type="match status" value="1"/>
</dbReference>
<dbReference type="InterPro" id="IPR038484">
    <property type="entry name" value="MucB/RseB_C_sf"/>
</dbReference>
<dbReference type="InterPro" id="IPR052944">
    <property type="entry name" value="Sporulation_related"/>
</dbReference>
<feature type="chain" id="PRO_5009518383" description="MucB/RseB N-terminal domain-containing protein" evidence="1">
    <location>
        <begin position="21"/>
        <end position="331"/>
    </location>
</feature>
<accession>A0A1F5EW09</accession>
<evidence type="ECO:0000256" key="1">
    <source>
        <dbReference type="SAM" id="SignalP"/>
    </source>
</evidence>
<comment type="caution">
    <text evidence="3">The sequence shown here is derived from an EMBL/GenBank/DDBJ whole genome shotgun (WGS) entry which is preliminary data.</text>
</comment>
<dbReference type="PANTHER" id="PTHR37507:SF2">
    <property type="entry name" value="SPORULATION PROTEIN YDCC"/>
    <property type="match status" value="1"/>
</dbReference>
<sequence>MSRKLTLLVLLIGAAALAETALDVLTQALVAEPAVENYVGEKTIILYNGAQAEAMEVRVSFEAGGATRTDYLSPPAMRERVVIDDGEDLYSYDPRLEVTVHSDSPQMLDDRLSDTERRDLIADNYILELESNHTVAGRDAFQVEITSRHNATPHRILWIDSQNYLVLQSREECNDSAANTGFSWIEFDVEFSPDYFSRGQFTGTVVEEAVPVSKSARNQLPEELGFVPVVPDELPGGFILVETRLGYRANGQYAAHLSYTDGLEGLSVFEEALEGSLMGQEIALGETKARLSKSANYSVLQWRAGDITFTLVGQLTNYGLYQVAAYFVTGK</sequence>
<dbReference type="PANTHER" id="PTHR37507">
    <property type="entry name" value="SPORULATION PROTEIN YDCC"/>
    <property type="match status" value="1"/>
</dbReference>
<dbReference type="AlphaFoldDB" id="A0A1F5EW09"/>
<proteinExistence type="predicted"/>
<keyword evidence="1" id="KW-0732">Signal</keyword>
<evidence type="ECO:0000313" key="4">
    <source>
        <dbReference type="Proteomes" id="UP000177187"/>
    </source>
</evidence>
<gene>
    <name evidence="3" type="ORF">A2Y64_07120</name>
</gene>
<dbReference type="InterPro" id="IPR029046">
    <property type="entry name" value="LolA/LolB/LppX"/>
</dbReference>
<dbReference type="EMBL" id="MFAF01000150">
    <property type="protein sequence ID" value="OGD71466.1"/>
    <property type="molecule type" value="Genomic_DNA"/>
</dbReference>
<feature type="domain" description="MucB/RseB N-terminal" evidence="2">
    <location>
        <begin position="42"/>
        <end position="169"/>
    </location>
</feature>
<feature type="signal peptide" evidence="1">
    <location>
        <begin position="1"/>
        <end position="20"/>
    </location>
</feature>